<keyword evidence="7" id="KW-0472">Membrane</keyword>
<keyword evidence="5" id="KW-0119">Carbohydrate metabolism</keyword>
<evidence type="ECO:0000256" key="2">
    <source>
        <dbReference type="ARBA" id="ARBA00006906"/>
    </source>
</evidence>
<comment type="pathway">
    <text evidence="1">Carbohydrate acid metabolism.</text>
</comment>
<dbReference type="InterPro" id="IPR036396">
    <property type="entry name" value="Cyt_P450_sf"/>
</dbReference>
<sequence length="832" mass="91465">MSSPCGSSDALFGFLLQSLKLKSGDACDCSDESTQLLRDYATREFNALLWVALIASTAILLHMLFKLFALWFKARRIPGLPCPSFYGHRNLVTRQQLIEILSESHERYGPVVKLWLGPSQLLVSVKDTSLIKEMLLKAEDKLPLTGKAFDLAFGGSSLFVSSYDEKVQKRRESLVLELNVLARENSTPVKVVDSIMERINHIMRKGSIGSELVSQHMAFTLLGATFFGDTFLSWSKASFYEELLVMVAKDACFWASYRVTPLWKQGFWRYQAWCTKVKCLTQDIVQQCRRNYKLLCHIDQPAYGETTKIGSETASVPSCSGVVMPEYFFSQKLGSHQNAIERPCGNIMGVMFHGGLAMASLISSILVRLVTEPKLQDKIYSEIMMARKMVVEKNLSVDKLVLLLATVYESARLLPAGTLLQRWSPRDDLSLKNGVTIPAGAVLVAPVQLMQTDDSSWGTDASEFNPYRFLSKTGKFSDSVEDEPSTDPRHNLFNLNDPNDNEAFLPFGSGKRSCVGQKFVIQGVARLFASLLELYEREPKRKSVRGEDCSALCMATLAGFSSCSLWCPSPRISIAPSPSPPLHTRLRVSCCASPKSSITSTKAKTLSQILDSGVIACLRANNAELAMEAASTAIRGGISVLEIVRSTPGVFQVLCQLVQDHPTVAFGVGTVLSAEDVRNAKRAGAKFLMSPIMVKDIMDDTEDGEILYIPGAMTPTEIFYAYDAGAKVVKVYPVSALGGVQYISAIKKPFPNIPMVASQGITIGLIGDYIACGAASVVLSDAIFDKEAMRQKNFDAIYQLACLAVLRGKEALDRKRQMTPLLADSFRGVNPS</sequence>
<dbReference type="GO" id="GO:0005506">
    <property type="term" value="F:iron ion binding"/>
    <property type="evidence" value="ECO:0007669"/>
    <property type="project" value="InterPro"/>
</dbReference>
<dbReference type="GO" id="GO:0004497">
    <property type="term" value="F:monooxygenase activity"/>
    <property type="evidence" value="ECO:0007669"/>
    <property type="project" value="InterPro"/>
</dbReference>
<dbReference type="PANTHER" id="PTHR30246:SF1">
    <property type="entry name" value="2-DEHYDRO-3-DEOXY-6-PHOSPHOGALACTONATE ALDOLASE-RELATED"/>
    <property type="match status" value="1"/>
</dbReference>
<name>A0A7J7C5E0_TRIWF</name>
<evidence type="ECO:0000313" key="8">
    <source>
        <dbReference type="EMBL" id="KAF5729344.1"/>
    </source>
</evidence>
<dbReference type="InterPro" id="IPR013785">
    <property type="entry name" value="Aldolase_TIM"/>
</dbReference>
<dbReference type="EMBL" id="JAAARO010000021">
    <property type="protein sequence ID" value="KAF5729344.1"/>
    <property type="molecule type" value="Genomic_DNA"/>
</dbReference>
<keyword evidence="9" id="KW-1185">Reference proteome</keyword>
<dbReference type="PRINTS" id="PR00385">
    <property type="entry name" value="P450"/>
</dbReference>
<evidence type="ECO:0000256" key="1">
    <source>
        <dbReference type="ARBA" id="ARBA00004761"/>
    </source>
</evidence>
<dbReference type="GO" id="GO:0016705">
    <property type="term" value="F:oxidoreductase activity, acting on paired donors, with incorporation or reduction of molecular oxygen"/>
    <property type="evidence" value="ECO:0007669"/>
    <property type="project" value="InterPro"/>
</dbReference>
<comment type="caution">
    <text evidence="8">The sequence shown here is derived from an EMBL/GenBank/DDBJ whole genome shotgun (WGS) entry which is preliminary data.</text>
</comment>
<reference evidence="8 9" key="1">
    <citation type="journal article" date="2020" name="Nat. Commun.">
        <title>Genome of Tripterygium wilfordii and identification of cytochrome P450 involved in triptolide biosynthesis.</title>
        <authorList>
            <person name="Tu L."/>
            <person name="Su P."/>
            <person name="Zhang Z."/>
            <person name="Gao L."/>
            <person name="Wang J."/>
            <person name="Hu T."/>
            <person name="Zhou J."/>
            <person name="Zhang Y."/>
            <person name="Zhao Y."/>
            <person name="Liu Y."/>
            <person name="Song Y."/>
            <person name="Tong Y."/>
            <person name="Lu Y."/>
            <person name="Yang J."/>
            <person name="Xu C."/>
            <person name="Jia M."/>
            <person name="Peters R.J."/>
            <person name="Huang L."/>
            <person name="Gao W."/>
        </authorList>
    </citation>
    <scope>NUCLEOTIDE SEQUENCE [LARGE SCALE GENOMIC DNA]</scope>
    <source>
        <strain evidence="9">cv. XIE 37</strain>
        <tissue evidence="8">Leaf</tissue>
    </source>
</reference>
<dbReference type="InterPro" id="IPR000887">
    <property type="entry name" value="Aldlse_KDPG_KHG"/>
</dbReference>
<keyword evidence="4" id="KW-0456">Lyase</keyword>
<evidence type="ECO:0000256" key="6">
    <source>
        <dbReference type="PIRSR" id="PIRSR602401-1"/>
    </source>
</evidence>
<keyword evidence="7" id="KW-1133">Transmembrane helix</keyword>
<dbReference type="PROSITE" id="PS00086">
    <property type="entry name" value="CYTOCHROME_P450"/>
    <property type="match status" value="1"/>
</dbReference>
<keyword evidence="6" id="KW-0349">Heme</keyword>
<dbReference type="InterPro" id="IPR017972">
    <property type="entry name" value="Cyt_P450_CS"/>
</dbReference>
<evidence type="ECO:0000256" key="7">
    <source>
        <dbReference type="SAM" id="Phobius"/>
    </source>
</evidence>
<keyword evidence="6" id="KW-0479">Metal-binding</keyword>
<gene>
    <name evidence="8" type="ORF">HS088_TW21G01509</name>
</gene>
<dbReference type="InterPro" id="IPR001128">
    <property type="entry name" value="Cyt_P450"/>
</dbReference>
<keyword evidence="6" id="KW-0408">Iron</keyword>
<evidence type="ECO:0000313" key="9">
    <source>
        <dbReference type="Proteomes" id="UP000593562"/>
    </source>
</evidence>
<evidence type="ECO:0000256" key="5">
    <source>
        <dbReference type="ARBA" id="ARBA00023277"/>
    </source>
</evidence>
<dbReference type="SUPFAM" id="SSF48264">
    <property type="entry name" value="Cytochrome P450"/>
    <property type="match status" value="1"/>
</dbReference>
<dbReference type="InParanoid" id="A0A7J7C5E0"/>
<dbReference type="InterPro" id="IPR002401">
    <property type="entry name" value="Cyt_P450_E_grp-I"/>
</dbReference>
<dbReference type="Gene3D" id="3.20.20.70">
    <property type="entry name" value="Aldolase class I"/>
    <property type="match status" value="1"/>
</dbReference>
<dbReference type="Gene3D" id="1.10.630.10">
    <property type="entry name" value="Cytochrome P450"/>
    <property type="match status" value="1"/>
</dbReference>
<dbReference type="GO" id="GO:0016829">
    <property type="term" value="F:lyase activity"/>
    <property type="evidence" value="ECO:0007669"/>
    <property type="project" value="UniProtKB-KW"/>
</dbReference>
<dbReference type="Pfam" id="PF01081">
    <property type="entry name" value="Aldolase"/>
    <property type="match status" value="1"/>
</dbReference>
<accession>A0A7J7C5E0</accession>
<dbReference type="PRINTS" id="PR00463">
    <property type="entry name" value="EP450I"/>
</dbReference>
<organism evidence="8 9">
    <name type="scientific">Tripterygium wilfordii</name>
    <name type="common">Thunder God vine</name>
    <dbReference type="NCBI Taxonomy" id="458696"/>
    <lineage>
        <taxon>Eukaryota</taxon>
        <taxon>Viridiplantae</taxon>
        <taxon>Streptophyta</taxon>
        <taxon>Embryophyta</taxon>
        <taxon>Tracheophyta</taxon>
        <taxon>Spermatophyta</taxon>
        <taxon>Magnoliopsida</taxon>
        <taxon>eudicotyledons</taxon>
        <taxon>Gunneridae</taxon>
        <taxon>Pentapetalae</taxon>
        <taxon>rosids</taxon>
        <taxon>fabids</taxon>
        <taxon>Celastrales</taxon>
        <taxon>Celastraceae</taxon>
        <taxon>Tripterygium</taxon>
    </lineage>
</organism>
<dbReference type="AlphaFoldDB" id="A0A7J7C5E0"/>
<dbReference type="CDD" id="cd00302">
    <property type="entry name" value="cytochrome_P450"/>
    <property type="match status" value="1"/>
</dbReference>
<comment type="subunit">
    <text evidence="3">Homotrimer.</text>
</comment>
<dbReference type="GO" id="GO:0020037">
    <property type="term" value="F:heme binding"/>
    <property type="evidence" value="ECO:0007669"/>
    <property type="project" value="InterPro"/>
</dbReference>
<feature type="transmembrane region" description="Helical" evidence="7">
    <location>
        <begin position="47"/>
        <end position="72"/>
    </location>
</feature>
<keyword evidence="7" id="KW-0812">Transmembrane</keyword>
<feature type="binding site" description="axial binding residue" evidence="6">
    <location>
        <position position="514"/>
    </location>
    <ligand>
        <name>heme</name>
        <dbReference type="ChEBI" id="CHEBI:30413"/>
    </ligand>
    <ligandPart>
        <name>Fe</name>
        <dbReference type="ChEBI" id="CHEBI:18248"/>
    </ligandPart>
</feature>
<evidence type="ECO:0000256" key="3">
    <source>
        <dbReference type="ARBA" id="ARBA00011233"/>
    </source>
</evidence>
<comment type="cofactor">
    <cofactor evidence="6">
        <name>heme</name>
        <dbReference type="ChEBI" id="CHEBI:30413"/>
    </cofactor>
</comment>
<evidence type="ECO:0000256" key="4">
    <source>
        <dbReference type="ARBA" id="ARBA00023239"/>
    </source>
</evidence>
<dbReference type="Pfam" id="PF00067">
    <property type="entry name" value="p450"/>
    <property type="match status" value="1"/>
</dbReference>
<dbReference type="CDD" id="cd00452">
    <property type="entry name" value="KDPG_aldolase"/>
    <property type="match status" value="1"/>
</dbReference>
<dbReference type="SUPFAM" id="SSF51569">
    <property type="entry name" value="Aldolase"/>
    <property type="match status" value="1"/>
</dbReference>
<dbReference type="Proteomes" id="UP000593562">
    <property type="component" value="Unassembled WGS sequence"/>
</dbReference>
<proteinExistence type="inferred from homology"/>
<protein>
    <submittedName>
        <fullName evidence="8">Cytochrome P450 71A14-like</fullName>
    </submittedName>
</protein>
<comment type="similarity">
    <text evidence="2">Belongs to the KHG/KDPG aldolase family.</text>
</comment>
<dbReference type="PANTHER" id="PTHR30246">
    <property type="entry name" value="2-KETO-3-DEOXY-6-PHOSPHOGLUCONATE ALDOLASE"/>
    <property type="match status" value="1"/>
</dbReference>